<dbReference type="GO" id="GO:0004176">
    <property type="term" value="F:ATP-dependent peptidase activity"/>
    <property type="evidence" value="ECO:0007669"/>
    <property type="project" value="InterPro"/>
</dbReference>
<keyword evidence="2" id="KW-0378">Hydrolase</keyword>
<dbReference type="GO" id="GO:0016887">
    <property type="term" value="F:ATP hydrolysis activity"/>
    <property type="evidence" value="ECO:0007669"/>
    <property type="project" value="InterPro"/>
</dbReference>
<gene>
    <name evidence="2" type="ORF">UT39_C0004G0031</name>
</gene>
<accession>A0A0G0RDE4</accession>
<dbReference type="PATRIC" id="fig|1618550.3.peg.340"/>
<comment type="caution">
    <text evidence="2">The sequence shown here is derived from an EMBL/GenBank/DDBJ whole genome shotgun (WGS) entry which is preliminary data.</text>
</comment>
<evidence type="ECO:0000313" key="3">
    <source>
        <dbReference type="Proteomes" id="UP000034246"/>
    </source>
</evidence>
<dbReference type="Gene3D" id="3.40.50.300">
    <property type="entry name" value="P-loop containing nucleotide triphosphate hydrolases"/>
    <property type="match status" value="1"/>
</dbReference>
<dbReference type="PANTHER" id="PTHR43718">
    <property type="entry name" value="LON PROTEASE"/>
    <property type="match status" value="1"/>
</dbReference>
<dbReference type="Pfam" id="PF22667">
    <property type="entry name" value="Lon_lid"/>
    <property type="match status" value="1"/>
</dbReference>
<dbReference type="InterPro" id="IPR027417">
    <property type="entry name" value="P-loop_NTPase"/>
</dbReference>
<dbReference type="InterPro" id="IPR003593">
    <property type="entry name" value="AAA+_ATPase"/>
</dbReference>
<dbReference type="EMBL" id="LBWP01000004">
    <property type="protein sequence ID" value="KKR11672.1"/>
    <property type="molecule type" value="Genomic_DNA"/>
</dbReference>
<dbReference type="Pfam" id="PF00004">
    <property type="entry name" value="AAA"/>
    <property type="match status" value="1"/>
</dbReference>
<dbReference type="Proteomes" id="UP000034246">
    <property type="component" value="Unassembled WGS sequence"/>
</dbReference>
<evidence type="ECO:0000259" key="1">
    <source>
        <dbReference type="SMART" id="SM00382"/>
    </source>
</evidence>
<dbReference type="GO" id="GO:0005524">
    <property type="term" value="F:ATP binding"/>
    <property type="evidence" value="ECO:0007669"/>
    <property type="project" value="InterPro"/>
</dbReference>
<reference evidence="2 3" key="1">
    <citation type="journal article" date="2015" name="Nature">
        <title>rRNA introns, odd ribosomes, and small enigmatic genomes across a large radiation of phyla.</title>
        <authorList>
            <person name="Brown C.T."/>
            <person name="Hug L.A."/>
            <person name="Thomas B.C."/>
            <person name="Sharon I."/>
            <person name="Castelle C.J."/>
            <person name="Singh A."/>
            <person name="Wilkins M.J."/>
            <person name="Williams K.H."/>
            <person name="Banfield J.F."/>
        </authorList>
    </citation>
    <scope>NUCLEOTIDE SEQUENCE [LARGE SCALE GENOMIC DNA]</scope>
</reference>
<organism evidence="2 3">
    <name type="scientific">Candidatus Woesebacteria bacterium GW2011_GWA1_39_21</name>
    <dbReference type="NCBI Taxonomy" id="1618550"/>
    <lineage>
        <taxon>Bacteria</taxon>
        <taxon>Candidatus Woeseibacteriota</taxon>
    </lineage>
</organism>
<dbReference type="SUPFAM" id="SSF52540">
    <property type="entry name" value="P-loop containing nucleoside triphosphate hydrolases"/>
    <property type="match status" value="1"/>
</dbReference>
<dbReference type="SMART" id="SM00382">
    <property type="entry name" value="AAA"/>
    <property type="match status" value="1"/>
</dbReference>
<protein>
    <submittedName>
        <fullName evidence="2">Lon protease</fullName>
    </submittedName>
</protein>
<dbReference type="GO" id="GO:0004252">
    <property type="term" value="F:serine-type endopeptidase activity"/>
    <property type="evidence" value="ECO:0007669"/>
    <property type="project" value="InterPro"/>
</dbReference>
<keyword evidence="2" id="KW-0645">Protease</keyword>
<dbReference type="PANTHER" id="PTHR43718:SF2">
    <property type="entry name" value="LON PROTEASE HOMOLOG, MITOCHONDRIAL"/>
    <property type="match status" value="1"/>
</dbReference>
<dbReference type="InterPro" id="IPR003959">
    <property type="entry name" value="ATPase_AAA_core"/>
</dbReference>
<dbReference type="GO" id="GO:0006515">
    <property type="term" value="P:protein quality control for misfolded or incompletely synthesized proteins"/>
    <property type="evidence" value="ECO:0007669"/>
    <property type="project" value="TreeGrafter"/>
</dbReference>
<dbReference type="Gene3D" id="1.10.8.60">
    <property type="match status" value="1"/>
</dbReference>
<dbReference type="AlphaFoldDB" id="A0A0G0RDE4"/>
<proteinExistence type="predicted"/>
<dbReference type="InterPro" id="IPR027065">
    <property type="entry name" value="Lon_Prtase"/>
</dbReference>
<dbReference type="InterPro" id="IPR054594">
    <property type="entry name" value="Lon_lid"/>
</dbReference>
<feature type="domain" description="AAA+ ATPase" evidence="1">
    <location>
        <begin position="118"/>
        <end position="266"/>
    </location>
</feature>
<sequence>MAQYESSEEQLKLLKQKLENAQIPEGLKERILVRLEQLKNLVASSSFLPELDRISKYLEWITALPWYERTQDNLDLEHAKSILDKNHFGLGEIKDRILEYISVMKLKQEKGEAKEMMRAPALCFVGLVGTGKTTIAISIAEALNRKFVRIPFGGMESPFDLRGQSRVQAEAEPGKIIKALRAAKAKNPVVLLDEVDRVTEAGRASIMGVLVELLDPEQNHAFTDHYVDFPFDLSEVLFVATANNTHHIATAVLDRLEPISMPSYSDREKITIGRDYMLPKILNESGIPEGGISISEDVWPQIVRPLGFDAGTRTLERTIKGIVRKIARLMVEGKNQKFDLSPENIKEYLPR</sequence>
<dbReference type="STRING" id="1618550.UT39_C0004G0031"/>
<evidence type="ECO:0000313" key="2">
    <source>
        <dbReference type="EMBL" id="KKR11672.1"/>
    </source>
</evidence>
<name>A0A0G0RDE4_9BACT</name>